<evidence type="ECO:0000313" key="3">
    <source>
        <dbReference type="Proteomes" id="UP000657385"/>
    </source>
</evidence>
<dbReference type="InterPro" id="IPR049244">
    <property type="entry name" value="DUF6879"/>
</dbReference>
<dbReference type="AlphaFoldDB" id="A0A931B7P0"/>
<dbReference type="Pfam" id="PF21806">
    <property type="entry name" value="DUF6879"/>
    <property type="match status" value="1"/>
</dbReference>
<feature type="domain" description="DUF6879" evidence="1">
    <location>
        <begin position="5"/>
        <end position="171"/>
    </location>
</feature>
<dbReference type="Proteomes" id="UP000657385">
    <property type="component" value="Unassembled WGS sequence"/>
</dbReference>
<gene>
    <name evidence="2" type="ORF">I2501_31885</name>
</gene>
<evidence type="ECO:0000313" key="2">
    <source>
        <dbReference type="EMBL" id="MBF9072629.1"/>
    </source>
</evidence>
<reference evidence="2" key="1">
    <citation type="submission" date="2020-11" db="EMBL/GenBank/DDBJ databases">
        <title>Isolation and identification of active actinomycetes.</title>
        <authorList>
            <person name="Yu B."/>
        </authorList>
    </citation>
    <scope>NUCLEOTIDE SEQUENCE</scope>
    <source>
        <strain evidence="2">NEAU-YB345</strain>
    </source>
</reference>
<comment type="caution">
    <text evidence="2">The sequence shown here is derived from an EMBL/GenBank/DDBJ whole genome shotgun (WGS) entry which is preliminary data.</text>
</comment>
<keyword evidence="3" id="KW-1185">Reference proteome</keyword>
<accession>A0A931B7P0</accession>
<dbReference type="EMBL" id="JADPRT010000017">
    <property type="protein sequence ID" value="MBF9072629.1"/>
    <property type="molecule type" value="Genomic_DNA"/>
</dbReference>
<organism evidence="2 3">
    <name type="scientific">Streptacidiphilus fuscans</name>
    <dbReference type="NCBI Taxonomy" id="2789292"/>
    <lineage>
        <taxon>Bacteria</taxon>
        <taxon>Bacillati</taxon>
        <taxon>Actinomycetota</taxon>
        <taxon>Actinomycetes</taxon>
        <taxon>Kitasatosporales</taxon>
        <taxon>Streptomycetaceae</taxon>
        <taxon>Streptacidiphilus</taxon>
    </lineage>
</organism>
<protein>
    <recommendedName>
        <fullName evidence="1">DUF6879 domain-containing protein</fullName>
    </recommendedName>
</protein>
<sequence length="173" mass="19654">MPPTNWADLFAKARHSAVHLEMRDHYAAPSEDDPIARWEATGVADTDPDSEWWAGWSRIVRDAVARGVQVRRARIVSEPVTRYTRWLHAITPANLAAGERISWLPRRNAVDLALPGADFWVIDDTLVRFGQFSGDGVPMEPIYRDEPEVVKLCLDAFESVWARGVPHEEYVIH</sequence>
<proteinExistence type="predicted"/>
<name>A0A931B7P0_9ACTN</name>
<evidence type="ECO:0000259" key="1">
    <source>
        <dbReference type="Pfam" id="PF21806"/>
    </source>
</evidence>
<dbReference type="RefSeq" id="WP_196197795.1">
    <property type="nucleotide sequence ID" value="NZ_JADPRT010000017.1"/>
</dbReference>